<evidence type="ECO:0000313" key="3">
    <source>
        <dbReference type="EMBL" id="SFP98372.1"/>
    </source>
</evidence>
<keyword evidence="5" id="KW-1185">Reference proteome</keyword>
<evidence type="ECO:0000256" key="1">
    <source>
        <dbReference type="SAM" id="MobiDB-lite"/>
    </source>
</evidence>
<feature type="compositionally biased region" description="Low complexity" evidence="1">
    <location>
        <begin position="1"/>
        <end position="17"/>
    </location>
</feature>
<dbReference type="EMBL" id="FOWC01000008">
    <property type="protein sequence ID" value="SFP98372.1"/>
    <property type="molecule type" value="Genomic_DNA"/>
</dbReference>
<organism evidence="3 4">
    <name type="scientific">Amycolatopsis rubida</name>
    <dbReference type="NCBI Taxonomy" id="112413"/>
    <lineage>
        <taxon>Bacteria</taxon>
        <taxon>Bacillati</taxon>
        <taxon>Actinomycetota</taxon>
        <taxon>Actinomycetes</taxon>
        <taxon>Pseudonocardiales</taxon>
        <taxon>Pseudonocardiaceae</taxon>
        <taxon>Amycolatopsis</taxon>
    </lineage>
</organism>
<reference evidence="2 5" key="2">
    <citation type="submission" date="2020-01" db="EMBL/GenBank/DDBJ databases">
        <title>Insect and environment-associated Actinomycetes.</title>
        <authorList>
            <person name="Currrie C."/>
            <person name="Chevrette M."/>
            <person name="Carlson C."/>
            <person name="Stubbendieck R."/>
            <person name="Wendt-Pienkowski E."/>
        </authorList>
    </citation>
    <scope>NUCLEOTIDE SEQUENCE [LARGE SCALE GENOMIC DNA]</scope>
    <source>
        <strain evidence="2 5">SID8386</strain>
    </source>
</reference>
<dbReference type="EMBL" id="JAAGNC010000090">
    <property type="protein sequence ID" value="NEC57463.1"/>
    <property type="molecule type" value="Genomic_DNA"/>
</dbReference>
<evidence type="ECO:0000313" key="5">
    <source>
        <dbReference type="Proteomes" id="UP000470404"/>
    </source>
</evidence>
<evidence type="ECO:0000313" key="4">
    <source>
        <dbReference type="Proteomes" id="UP000199137"/>
    </source>
</evidence>
<dbReference type="RefSeq" id="WP_157904863.1">
    <property type="nucleotide sequence ID" value="NZ_FOWC01000008.1"/>
</dbReference>
<accession>A0A1I5UT46</accession>
<feature type="region of interest" description="Disordered" evidence="1">
    <location>
        <begin position="1"/>
        <end position="25"/>
    </location>
</feature>
<reference evidence="3 4" key="1">
    <citation type="submission" date="2016-10" db="EMBL/GenBank/DDBJ databases">
        <authorList>
            <person name="de Groot N.N."/>
        </authorList>
    </citation>
    <scope>NUCLEOTIDE SEQUENCE [LARGE SCALE GENOMIC DNA]</scope>
    <source>
        <strain evidence="3 4">DSM 44637</strain>
    </source>
</reference>
<dbReference type="STRING" id="112413.SAMN05421854_10882"/>
<proteinExistence type="predicted"/>
<dbReference type="AlphaFoldDB" id="A0A1I5UT46"/>
<evidence type="ECO:0000313" key="2">
    <source>
        <dbReference type="EMBL" id="NEC57463.1"/>
    </source>
</evidence>
<protein>
    <submittedName>
        <fullName evidence="3">Uncharacterized protein</fullName>
    </submittedName>
</protein>
<dbReference type="Proteomes" id="UP000199137">
    <property type="component" value="Unassembled WGS sequence"/>
</dbReference>
<dbReference type="Proteomes" id="UP000470404">
    <property type="component" value="Unassembled WGS sequence"/>
</dbReference>
<name>A0A1I5UT46_9PSEU</name>
<sequence>MAGKATGTAAGPMTTAAVERHFPAGRRLTDDELAARMRPAGMRAAARPARWAPLRIG</sequence>
<gene>
    <name evidence="2" type="ORF">G3I59_18130</name>
    <name evidence="3" type="ORF">SAMN05421854_10882</name>
</gene>